<name>A0A975FLJ8_9MICO</name>
<keyword evidence="3" id="KW-1185">Reference proteome</keyword>
<keyword evidence="1" id="KW-0472">Membrane</keyword>
<feature type="transmembrane region" description="Helical" evidence="1">
    <location>
        <begin position="215"/>
        <end position="239"/>
    </location>
</feature>
<dbReference type="Proteomes" id="UP000671914">
    <property type="component" value="Chromosome"/>
</dbReference>
<dbReference type="RefSeq" id="WP_210898581.1">
    <property type="nucleotide sequence ID" value="NZ_CP071696.1"/>
</dbReference>
<feature type="transmembrane region" description="Helical" evidence="1">
    <location>
        <begin position="136"/>
        <end position="158"/>
    </location>
</feature>
<evidence type="ECO:0000313" key="2">
    <source>
        <dbReference type="EMBL" id="QTX04713.1"/>
    </source>
</evidence>
<feature type="transmembrane region" description="Helical" evidence="1">
    <location>
        <begin position="102"/>
        <end position="124"/>
    </location>
</feature>
<accession>A0A975FLJ8</accession>
<dbReference type="KEGG" id="aarc:G127AT_00070"/>
<dbReference type="AlphaFoldDB" id="A0A975FLJ8"/>
<reference evidence="2" key="1">
    <citation type="submission" date="2021-03" db="EMBL/GenBank/DDBJ databases">
        <title>Agromyces archimandritus sp. nov., isolated from the cockroach Archimandrita tessellata.</title>
        <authorList>
            <person name="Guzman J."/>
            <person name="Ortuzar M."/>
            <person name="Poehlein A."/>
            <person name="Daniel R."/>
            <person name="Trujillo M."/>
            <person name="Vilcinskas A."/>
        </authorList>
    </citation>
    <scope>NUCLEOTIDE SEQUENCE</scope>
    <source>
        <strain evidence="2">G127AT</strain>
    </source>
</reference>
<evidence type="ECO:0000313" key="3">
    <source>
        <dbReference type="Proteomes" id="UP000671914"/>
    </source>
</evidence>
<gene>
    <name evidence="2" type="ORF">G127AT_00070</name>
</gene>
<proteinExistence type="predicted"/>
<organism evidence="2 3">
    <name type="scientific">Agromyces archimandritae</name>
    <dbReference type="NCBI Taxonomy" id="2781962"/>
    <lineage>
        <taxon>Bacteria</taxon>
        <taxon>Bacillati</taxon>
        <taxon>Actinomycetota</taxon>
        <taxon>Actinomycetes</taxon>
        <taxon>Micrococcales</taxon>
        <taxon>Microbacteriaceae</taxon>
        <taxon>Agromyces</taxon>
    </lineage>
</organism>
<evidence type="ECO:0000256" key="1">
    <source>
        <dbReference type="SAM" id="Phobius"/>
    </source>
</evidence>
<feature type="transmembrane region" description="Helical" evidence="1">
    <location>
        <begin position="164"/>
        <end position="186"/>
    </location>
</feature>
<keyword evidence="1" id="KW-1133">Transmembrane helix</keyword>
<keyword evidence="1" id="KW-0812">Transmembrane</keyword>
<protein>
    <submittedName>
        <fullName evidence="2">Uncharacterized protein</fullName>
    </submittedName>
</protein>
<dbReference type="EMBL" id="CP071696">
    <property type="protein sequence ID" value="QTX04713.1"/>
    <property type="molecule type" value="Genomic_DNA"/>
</dbReference>
<sequence>MNTTTMTDELWIELFTVELRMRRVPGPVIGDALASVTELLADSGQSAEEAFGAPREYADSLDLPAEGGRRQAVRTVVQPVIGLIAFITFALASTAMIEGEPIMLSALQAAVLAIPVVLTLMFIWPLYIRSMARLRWMPAVVVAIAAVSGAVSALLAPASDADAWLVFSAVPVVVVTAAVLVLIAVIGTVQNVRSRHSDAIVDPIRGAAPANPRRLLFLIATAWIFPIFAALMFGMIWLLDAFAG</sequence>
<feature type="transmembrane region" description="Helical" evidence="1">
    <location>
        <begin position="76"/>
        <end position="96"/>
    </location>
</feature>